<dbReference type="AlphaFoldDB" id="A0A9Q9SA11"/>
<accession>A0A9Q9SA11</accession>
<organism evidence="1 2">
    <name type="scientific">Klebsiella pasteurii</name>
    <dbReference type="NCBI Taxonomy" id="2587529"/>
    <lineage>
        <taxon>Bacteria</taxon>
        <taxon>Pseudomonadati</taxon>
        <taxon>Pseudomonadota</taxon>
        <taxon>Gammaproteobacteria</taxon>
        <taxon>Enterobacterales</taxon>
        <taxon>Enterobacteriaceae</taxon>
        <taxon>Klebsiella/Raoultella group</taxon>
        <taxon>Klebsiella</taxon>
    </lineage>
</organism>
<protein>
    <submittedName>
        <fullName evidence="1">Uncharacterized protein</fullName>
    </submittedName>
</protein>
<comment type="caution">
    <text evidence="1">The sequence shown here is derived from an EMBL/GenBank/DDBJ whole genome shotgun (WGS) entry which is preliminary data.</text>
</comment>
<dbReference type="Proteomes" id="UP000318567">
    <property type="component" value="Unassembled WGS sequence"/>
</dbReference>
<name>A0A9Q9SA11_9ENTR</name>
<evidence type="ECO:0000313" key="2">
    <source>
        <dbReference type="Proteomes" id="UP000318567"/>
    </source>
</evidence>
<gene>
    <name evidence="1" type="ORF">SB6410_04238</name>
</gene>
<evidence type="ECO:0000313" key="1">
    <source>
        <dbReference type="EMBL" id="VUS94432.1"/>
    </source>
</evidence>
<reference evidence="1 2" key="1">
    <citation type="submission" date="2019-07" db="EMBL/GenBank/DDBJ databases">
        <authorList>
            <person name="Brisse S."/>
            <person name="Rodrigues C."/>
            <person name="Thorpe H."/>
        </authorList>
    </citation>
    <scope>NUCLEOTIDE SEQUENCE [LARGE SCALE GENOMIC DNA]</scope>
    <source>
        <strain evidence="1">SB6410</strain>
    </source>
</reference>
<dbReference type="EMBL" id="CABGGO010000029">
    <property type="protein sequence ID" value="VUS94432.1"/>
    <property type="molecule type" value="Genomic_DNA"/>
</dbReference>
<proteinExistence type="predicted"/>
<sequence length="292" mass="32680">MLSFADSSVSYGYDKLNNLIYAQKDGKKHALKFNEDYAGNPSYLFDFFSGSPAIIADSRSLHDSTVYATLKYSENKFIIDCLYLSVKSKKNGILAKEGVCSLDMSPAKNYANFIEGKVGKTESDIDSIDTGLILSGKEKYLPIVMYNSKNKLIYQLYSNKQALLDGDYSIFSLNSDGACEVFVNSPWVIYNKELEGVDIMSERVLDGKIELNKAVPKKTDANQCSSYPAISVIKPKSYFYDSSYRIKKSYLVKGDKVNLLSISEDGKWCKVRYISIKNIATDDIMLCADLSI</sequence>